<dbReference type="InterPro" id="IPR013022">
    <property type="entry name" value="Xyl_isomerase-like_TIM-brl"/>
</dbReference>
<keyword evidence="1" id="KW-0119">Carbohydrate metabolism</keyword>
<dbReference type="Gene3D" id="3.20.20.150">
    <property type="entry name" value="Divalent-metal-dependent TIM barrel enzymes"/>
    <property type="match status" value="1"/>
</dbReference>
<accession>A0ABT9IPW4</accession>
<dbReference type="EMBL" id="JAVALS010000006">
    <property type="protein sequence ID" value="MDP5227622.1"/>
    <property type="molecule type" value="Genomic_DNA"/>
</dbReference>
<protein>
    <submittedName>
        <fullName evidence="3">Sugar phosphate isomerase/epimerase family protein</fullName>
    </submittedName>
</protein>
<organism evidence="3 4">
    <name type="scientific">Arthrobacter horti</name>
    <dbReference type="NCBI Taxonomy" id="3068273"/>
    <lineage>
        <taxon>Bacteria</taxon>
        <taxon>Bacillati</taxon>
        <taxon>Actinomycetota</taxon>
        <taxon>Actinomycetes</taxon>
        <taxon>Micrococcales</taxon>
        <taxon>Micrococcaceae</taxon>
        <taxon>Arthrobacter</taxon>
    </lineage>
</organism>
<feature type="domain" description="Xylose isomerase-like TIM barrel" evidence="2">
    <location>
        <begin position="39"/>
        <end position="281"/>
    </location>
</feature>
<evidence type="ECO:0000259" key="2">
    <source>
        <dbReference type="Pfam" id="PF01261"/>
    </source>
</evidence>
<dbReference type="SUPFAM" id="SSF51658">
    <property type="entry name" value="Xylose isomerase-like"/>
    <property type="match status" value="1"/>
</dbReference>
<dbReference type="GO" id="GO:0016853">
    <property type="term" value="F:isomerase activity"/>
    <property type="evidence" value="ECO:0007669"/>
    <property type="project" value="UniProtKB-KW"/>
</dbReference>
<dbReference type="InterPro" id="IPR036237">
    <property type="entry name" value="Xyl_isomerase-like_sf"/>
</dbReference>
<dbReference type="RefSeq" id="WP_305996671.1">
    <property type="nucleotide sequence ID" value="NZ_JAVALS010000006.1"/>
</dbReference>
<sequence length="383" mass="42366">MTAIATGPAGTASTHRIRVGVDGKKIPEAAKRGALATIDHAHELGMDGLFFRTILDMSPTLDAGELKELRQRADDLDLYLETGLGKVNPFANPEAPELRSIGDGDIVLGFRRMMEAAAAIGCRELWVATANFKGSYFGRFAYDRFRTDVDWSDQLAATEKFLHRLAPIARDLGIHMNLETHEEITSFELVRLVEAVGPDVTGIVYDTANVLQRMEHPVYAARRVALYVRQTHLKDAYVAHDDGGLVHQLRPYGEGVVDFAGVLPIIVAANPTMNVTIENPQSYLDKTPAQRPRVIEAFNPEFLVGHPDLSVEELAAYLDMVHHYEQRVTSGEVADWRNYLTQPYEYAEAVECIKTGARMARQIIGDAGYPLHTPLVQHAAAGH</sequence>
<evidence type="ECO:0000313" key="3">
    <source>
        <dbReference type="EMBL" id="MDP5227622.1"/>
    </source>
</evidence>
<comment type="caution">
    <text evidence="3">The sequence shown here is derived from an EMBL/GenBank/DDBJ whole genome shotgun (WGS) entry which is preliminary data.</text>
</comment>
<evidence type="ECO:0000313" key="4">
    <source>
        <dbReference type="Proteomes" id="UP001232725"/>
    </source>
</evidence>
<proteinExistence type="predicted"/>
<keyword evidence="4" id="KW-1185">Reference proteome</keyword>
<reference evidence="3 4" key="1">
    <citation type="submission" date="2023-08" db="EMBL/GenBank/DDBJ databases">
        <title>Arthrobacter horti sp. nov., isolated from forest soil.</title>
        <authorList>
            <person name="Park M."/>
        </authorList>
    </citation>
    <scope>NUCLEOTIDE SEQUENCE [LARGE SCALE GENOMIC DNA]</scope>
    <source>
        <strain evidence="3 4">YJM1</strain>
    </source>
</reference>
<evidence type="ECO:0000256" key="1">
    <source>
        <dbReference type="ARBA" id="ARBA00023277"/>
    </source>
</evidence>
<keyword evidence="3" id="KW-0413">Isomerase</keyword>
<gene>
    <name evidence="3" type="ORF">Q9R02_10695</name>
</gene>
<dbReference type="Pfam" id="PF01261">
    <property type="entry name" value="AP_endonuc_2"/>
    <property type="match status" value="1"/>
</dbReference>
<dbReference type="PANTHER" id="PTHR12110">
    <property type="entry name" value="HYDROXYPYRUVATE ISOMERASE"/>
    <property type="match status" value="1"/>
</dbReference>
<dbReference type="PANTHER" id="PTHR12110:SF53">
    <property type="entry name" value="BLR5974 PROTEIN"/>
    <property type="match status" value="1"/>
</dbReference>
<name>A0ABT9IPW4_9MICC</name>
<dbReference type="InterPro" id="IPR050312">
    <property type="entry name" value="IolE/XylAMocC-like"/>
</dbReference>
<dbReference type="Proteomes" id="UP001232725">
    <property type="component" value="Unassembled WGS sequence"/>
</dbReference>